<feature type="binding site" evidence="8">
    <location>
        <position position="398"/>
    </location>
    <ligand>
        <name>[4Fe-4S] cluster</name>
        <dbReference type="ChEBI" id="CHEBI:49883"/>
        <label>2</label>
    </ligand>
</feature>
<comment type="similarity">
    <text evidence="8">Belongs to the 4Fe4S bacterial-type ferredoxin family. RnfC subfamily.</text>
</comment>
<reference evidence="10" key="2">
    <citation type="submission" date="2021-04" db="EMBL/GenBank/DDBJ databases">
        <authorList>
            <person name="Gilroy R."/>
        </authorList>
    </citation>
    <scope>NUCLEOTIDE SEQUENCE</scope>
    <source>
        <strain evidence="10">CHK187-11901</strain>
    </source>
</reference>
<feature type="binding site" evidence="8">
    <location>
        <position position="359"/>
    </location>
    <ligand>
        <name>[4Fe-4S] cluster</name>
        <dbReference type="ChEBI" id="CHEBI:49883"/>
        <label>1</label>
    </ligand>
</feature>
<comment type="function">
    <text evidence="8">Part of a membrane-bound complex that couples electron transfer with translocation of ions across the membrane.</text>
</comment>
<reference evidence="10" key="1">
    <citation type="journal article" date="2021" name="PeerJ">
        <title>Extensive microbial diversity within the chicken gut microbiome revealed by metagenomics and culture.</title>
        <authorList>
            <person name="Gilroy R."/>
            <person name="Ravi A."/>
            <person name="Getino M."/>
            <person name="Pursley I."/>
            <person name="Horton D.L."/>
            <person name="Alikhan N.F."/>
            <person name="Baker D."/>
            <person name="Gharbi K."/>
            <person name="Hall N."/>
            <person name="Watson M."/>
            <person name="Adriaenssens E.M."/>
            <person name="Foster-Nyarko E."/>
            <person name="Jarju S."/>
            <person name="Secka A."/>
            <person name="Antonio M."/>
            <person name="Oren A."/>
            <person name="Chaudhuri R.R."/>
            <person name="La Ragione R."/>
            <person name="Hildebrand F."/>
            <person name="Pallen M.J."/>
        </authorList>
    </citation>
    <scope>NUCLEOTIDE SEQUENCE</scope>
    <source>
        <strain evidence="10">CHK187-11901</strain>
    </source>
</reference>
<keyword evidence="1 8" id="KW-0813">Transport</keyword>
<comment type="subunit">
    <text evidence="8">The complex is composed of six subunits: RnfA, RnfB, RnfC, RnfD, RnfE and RnfG.</text>
</comment>
<dbReference type="Pfam" id="PF13534">
    <property type="entry name" value="Fer4_17"/>
    <property type="match status" value="1"/>
</dbReference>
<dbReference type="GO" id="GO:0005886">
    <property type="term" value="C:plasma membrane"/>
    <property type="evidence" value="ECO:0007669"/>
    <property type="project" value="UniProtKB-SubCell"/>
</dbReference>
<dbReference type="Pfam" id="PF10531">
    <property type="entry name" value="SLBB"/>
    <property type="match status" value="1"/>
</dbReference>
<comment type="caution">
    <text evidence="10">The sequence shown here is derived from an EMBL/GenBank/DDBJ whole genome shotgun (WGS) entry which is preliminary data.</text>
</comment>
<dbReference type="EC" id="7.-.-.-" evidence="8"/>
<proteinExistence type="inferred from homology"/>
<dbReference type="PROSITE" id="PS00198">
    <property type="entry name" value="4FE4S_FER_1"/>
    <property type="match status" value="1"/>
</dbReference>
<keyword evidence="6 8" id="KW-0408">Iron</keyword>
<keyword evidence="5 8" id="KW-0249">Electron transport</keyword>
<evidence type="ECO:0000256" key="3">
    <source>
        <dbReference type="ARBA" id="ARBA00022723"/>
    </source>
</evidence>
<evidence type="ECO:0000256" key="7">
    <source>
        <dbReference type="ARBA" id="ARBA00023014"/>
    </source>
</evidence>
<dbReference type="InterPro" id="IPR017900">
    <property type="entry name" value="4Fe4S_Fe_S_CS"/>
</dbReference>
<evidence type="ECO:0000256" key="1">
    <source>
        <dbReference type="ARBA" id="ARBA00022448"/>
    </source>
</evidence>
<evidence type="ECO:0000259" key="9">
    <source>
        <dbReference type="PROSITE" id="PS51379"/>
    </source>
</evidence>
<dbReference type="GO" id="GO:0046872">
    <property type="term" value="F:metal ion binding"/>
    <property type="evidence" value="ECO:0007669"/>
    <property type="project" value="UniProtKB-KW"/>
</dbReference>
<dbReference type="SUPFAM" id="SSF142984">
    <property type="entry name" value="Nqo1 middle domain-like"/>
    <property type="match status" value="1"/>
</dbReference>
<evidence type="ECO:0000256" key="4">
    <source>
        <dbReference type="ARBA" id="ARBA00022737"/>
    </source>
</evidence>
<evidence type="ECO:0000256" key="5">
    <source>
        <dbReference type="ARBA" id="ARBA00022982"/>
    </source>
</evidence>
<feature type="binding site" evidence="8">
    <location>
        <position position="401"/>
    </location>
    <ligand>
        <name>[4Fe-4S] cluster</name>
        <dbReference type="ChEBI" id="CHEBI:49883"/>
        <label>2</label>
    </ligand>
</feature>
<dbReference type="Proteomes" id="UP000823896">
    <property type="component" value="Unassembled WGS sequence"/>
</dbReference>
<evidence type="ECO:0000313" key="10">
    <source>
        <dbReference type="EMBL" id="HJC36817.1"/>
    </source>
</evidence>
<dbReference type="InterPro" id="IPR011538">
    <property type="entry name" value="Nuo51_FMN-bd"/>
</dbReference>
<keyword evidence="8" id="KW-1003">Cell membrane</keyword>
<evidence type="ECO:0000256" key="8">
    <source>
        <dbReference type="HAMAP-Rule" id="MF_00461"/>
    </source>
</evidence>
<dbReference type="Gene3D" id="3.10.20.600">
    <property type="match status" value="1"/>
</dbReference>
<evidence type="ECO:0000256" key="2">
    <source>
        <dbReference type="ARBA" id="ARBA00022485"/>
    </source>
</evidence>
<dbReference type="NCBIfam" id="TIGR01945">
    <property type="entry name" value="rnfC"/>
    <property type="match status" value="1"/>
</dbReference>
<feature type="domain" description="4Fe-4S ferredoxin-type" evidence="9">
    <location>
        <begin position="387"/>
        <end position="417"/>
    </location>
</feature>
<feature type="binding site" evidence="8">
    <location>
        <position position="404"/>
    </location>
    <ligand>
        <name>[4Fe-4S] cluster</name>
        <dbReference type="ChEBI" id="CHEBI:49883"/>
        <label>2</label>
    </ligand>
</feature>
<keyword evidence="2 8" id="KW-0004">4Fe-4S</keyword>
<comment type="cofactor">
    <cofactor evidence="8">
        <name>[4Fe-4S] cluster</name>
        <dbReference type="ChEBI" id="CHEBI:49883"/>
    </cofactor>
    <text evidence="8">Binds 2 [4Fe-4S] clusters per subunit.</text>
</comment>
<feature type="binding site" evidence="8">
    <location>
        <position position="369"/>
    </location>
    <ligand>
        <name>[4Fe-4S] cluster</name>
        <dbReference type="ChEBI" id="CHEBI:49883"/>
        <label>2</label>
    </ligand>
</feature>
<keyword evidence="3 8" id="KW-0479">Metal-binding</keyword>
<dbReference type="Pfam" id="PF13375">
    <property type="entry name" value="RnfC_N"/>
    <property type="match status" value="1"/>
</dbReference>
<dbReference type="AlphaFoldDB" id="A0A9D2NRY8"/>
<accession>A0A9D2NRY8</accession>
<dbReference type="PANTHER" id="PTHR43034:SF2">
    <property type="entry name" value="ION-TRANSLOCATING OXIDOREDUCTASE COMPLEX SUBUNIT C"/>
    <property type="match status" value="1"/>
</dbReference>
<dbReference type="GO" id="GO:0009055">
    <property type="term" value="F:electron transfer activity"/>
    <property type="evidence" value="ECO:0007669"/>
    <property type="project" value="InterPro"/>
</dbReference>
<dbReference type="HAMAP" id="MF_00461">
    <property type="entry name" value="RsxC_RnfC"/>
    <property type="match status" value="1"/>
</dbReference>
<feature type="binding site" evidence="8">
    <location>
        <position position="408"/>
    </location>
    <ligand>
        <name>[4Fe-4S] cluster</name>
        <dbReference type="ChEBI" id="CHEBI:49883"/>
        <label>1</label>
    </ligand>
</feature>
<dbReference type="InterPro" id="IPR010208">
    <property type="entry name" value="Ion_transpt_RnfC/RsxC"/>
</dbReference>
<protein>
    <recommendedName>
        <fullName evidence="8">Ion-translocating oxidoreductase complex subunit C</fullName>
        <ecNumber evidence="8">7.-.-.-</ecNumber>
    </recommendedName>
    <alternativeName>
        <fullName evidence="8">Rnf electron transport complex subunit C</fullName>
    </alternativeName>
</protein>
<dbReference type="InterPro" id="IPR037225">
    <property type="entry name" value="Nuo51_FMN-bd_sf"/>
</dbReference>
<dbReference type="SUPFAM" id="SSF142019">
    <property type="entry name" value="Nqo1 FMN-binding domain-like"/>
    <property type="match status" value="1"/>
</dbReference>
<keyword evidence="4 8" id="KW-0677">Repeat</keyword>
<evidence type="ECO:0000256" key="6">
    <source>
        <dbReference type="ARBA" id="ARBA00023004"/>
    </source>
</evidence>
<dbReference type="PANTHER" id="PTHR43034">
    <property type="entry name" value="ION-TRANSLOCATING OXIDOREDUCTASE COMPLEX SUBUNIT C"/>
    <property type="match status" value="1"/>
</dbReference>
<keyword evidence="8" id="KW-0472">Membrane</keyword>
<name>A0A9D2NRY8_9FIRM</name>
<evidence type="ECO:0000313" key="11">
    <source>
        <dbReference type="Proteomes" id="UP000823896"/>
    </source>
</evidence>
<dbReference type="GO" id="GO:0022900">
    <property type="term" value="P:electron transport chain"/>
    <property type="evidence" value="ECO:0007669"/>
    <property type="project" value="UniProtKB-UniRule"/>
</dbReference>
<comment type="subcellular location">
    <subcellularLocation>
        <location evidence="8">Cell membrane</location>
        <topology evidence="8">Peripheral membrane protein</topology>
    </subcellularLocation>
</comment>
<feature type="binding site" evidence="8">
    <location>
        <position position="362"/>
    </location>
    <ligand>
        <name>[4Fe-4S] cluster</name>
        <dbReference type="ChEBI" id="CHEBI:49883"/>
        <label>1</label>
    </ligand>
</feature>
<dbReference type="InterPro" id="IPR017896">
    <property type="entry name" value="4Fe4S_Fe-S-bd"/>
</dbReference>
<dbReference type="GO" id="GO:0051539">
    <property type="term" value="F:4 iron, 4 sulfur cluster binding"/>
    <property type="evidence" value="ECO:0007669"/>
    <property type="project" value="UniProtKB-KW"/>
</dbReference>
<dbReference type="SUPFAM" id="SSF46548">
    <property type="entry name" value="alpha-helical ferredoxin"/>
    <property type="match status" value="1"/>
</dbReference>
<sequence length="430" mass="46701">MSLLLGPMRQHIPGFKEMTEHKAVITVKPGNQVFIPLYASHSQNFELLVKEGDHVCAGTKVAECSDRMCIPIYSSVSGVVKGTQKIMHASLKPVMHLVIEPDGEQERVTSFAPIDPDQATVEELIEFMKNAGIVGCGGACFPAYVKYQSAKNIEKLIINAVECEPYITADYKMVSEHLDELMLGTRVMKRMAGAQEALIAIKVSHPDLIEQVKGACASVEGVEVAAVPDVYPMGWERVLVRELMHREYEKLPAEAGAVVNNATTAIAFARALRHGEPIMEKTVTVSGDGVKEPVNVRVPVGVPVSEIIAACGGYTAQEVKLIAGGPMMGKTIVNDKWVVDRATNAVTVLLNKPFDSVACLRCGKCSDHCPAGLQPVRIAQAVKVNDRDAMMKRCALDCIECGLCTYVCPSRLDVTENVRKAKRALMAARK</sequence>
<keyword evidence="8" id="KW-1278">Translocase</keyword>
<dbReference type="InterPro" id="IPR026902">
    <property type="entry name" value="RnfC_N"/>
</dbReference>
<keyword evidence="7 8" id="KW-0411">Iron-sulfur</keyword>
<dbReference type="Gene3D" id="3.30.70.20">
    <property type="match status" value="1"/>
</dbReference>
<dbReference type="Pfam" id="PF01512">
    <property type="entry name" value="Complex1_51K"/>
    <property type="match status" value="1"/>
</dbReference>
<dbReference type="PROSITE" id="PS51379">
    <property type="entry name" value="4FE4S_FER_2"/>
    <property type="match status" value="2"/>
</dbReference>
<gene>
    <name evidence="8" type="primary">rnfC</name>
    <name evidence="10" type="ORF">H9702_06765</name>
</gene>
<dbReference type="EMBL" id="DWWM01000042">
    <property type="protein sequence ID" value="HJC36817.1"/>
    <property type="molecule type" value="Genomic_DNA"/>
</dbReference>
<dbReference type="Gene3D" id="3.40.50.11540">
    <property type="entry name" value="NADH-ubiquinone oxidoreductase 51kDa subunit"/>
    <property type="match status" value="1"/>
</dbReference>
<dbReference type="InterPro" id="IPR019554">
    <property type="entry name" value="Soluble_ligand-bd"/>
</dbReference>
<feature type="binding site" evidence="8">
    <location>
        <position position="365"/>
    </location>
    <ligand>
        <name>[4Fe-4S] cluster</name>
        <dbReference type="ChEBI" id="CHEBI:49883"/>
        <label>1</label>
    </ligand>
</feature>
<organism evidence="10 11">
    <name type="scientific">Candidatus Merdibacter merdavium</name>
    <dbReference type="NCBI Taxonomy" id="2838692"/>
    <lineage>
        <taxon>Bacteria</taxon>
        <taxon>Bacillati</taxon>
        <taxon>Bacillota</taxon>
        <taxon>Erysipelotrichia</taxon>
        <taxon>Erysipelotrichales</taxon>
        <taxon>Erysipelotrichaceae</taxon>
        <taxon>Merdibacter</taxon>
    </lineage>
</organism>
<feature type="domain" description="4Fe-4S ferredoxin-type" evidence="9">
    <location>
        <begin position="350"/>
        <end position="379"/>
    </location>
</feature>